<feature type="region of interest" description="Disordered" evidence="1">
    <location>
        <begin position="431"/>
        <end position="470"/>
    </location>
</feature>
<keyword evidence="3" id="KW-1185">Reference proteome</keyword>
<evidence type="ECO:0000313" key="2">
    <source>
        <dbReference type="EMBL" id="KAE9390626.1"/>
    </source>
</evidence>
<feature type="compositionally biased region" description="Basic and acidic residues" evidence="1">
    <location>
        <begin position="309"/>
        <end position="328"/>
    </location>
</feature>
<organism evidence="2 3">
    <name type="scientific">Gymnopus androsaceus JB14</name>
    <dbReference type="NCBI Taxonomy" id="1447944"/>
    <lineage>
        <taxon>Eukaryota</taxon>
        <taxon>Fungi</taxon>
        <taxon>Dikarya</taxon>
        <taxon>Basidiomycota</taxon>
        <taxon>Agaricomycotina</taxon>
        <taxon>Agaricomycetes</taxon>
        <taxon>Agaricomycetidae</taxon>
        <taxon>Agaricales</taxon>
        <taxon>Marasmiineae</taxon>
        <taxon>Omphalotaceae</taxon>
        <taxon>Gymnopus</taxon>
    </lineage>
</organism>
<evidence type="ECO:0000256" key="1">
    <source>
        <dbReference type="SAM" id="MobiDB-lite"/>
    </source>
</evidence>
<name>A0A6A4GYR6_9AGAR</name>
<evidence type="ECO:0000313" key="3">
    <source>
        <dbReference type="Proteomes" id="UP000799118"/>
    </source>
</evidence>
<dbReference type="AlphaFoldDB" id="A0A6A4GYR6"/>
<feature type="compositionally biased region" description="Polar residues" evidence="1">
    <location>
        <begin position="436"/>
        <end position="453"/>
    </location>
</feature>
<sequence length="507" mass="55838">MAFYSIEEQDNLPGTEASVHAPQASEEPVIFQSRVTSGPYHIPTWLHYADSAITELKQVIETIEDFLSVHPELDLNVKDQIFKTAVWTHNLLAIQVSVHKAVDNPLYIPKYTEIAQYLHALKPYHLQVQELESLRHFPNRKCAINHFLDKLHATKAERSVVVNCVPTVFPPLSSAPAPRVPHTFPKISIHQLDQQWAQSSTSVTTTGDTPHKVIIPGLPTLPGYQCTGPEAEVASASTAAESMTIKANLLQGASIKMDIDDQGMPSQMGRSLSTMTKSQKCHLRCSKTEHPLSFESNRTDMFNAQSKRTKVDYSDNEPRVPSKHEQSPVHARIDLHSGFEQLSLNHTSTPNEKAQLRDPMFNNFLQAIDVPSLANFEGQPPSAILAASNYHTIEYLDQLSKARLHANCAEQSRHIAERAFTALAAKHADDIRTPATDRNTSSWLDTKSSSAGPSGTPEAHITHPAPTPTEVPVQTSTVMVGTIPITVTASSVIPEGPKEDMQSTFSA</sequence>
<dbReference type="EMBL" id="ML769651">
    <property type="protein sequence ID" value="KAE9390626.1"/>
    <property type="molecule type" value="Genomic_DNA"/>
</dbReference>
<feature type="region of interest" description="Disordered" evidence="1">
    <location>
        <begin position="1"/>
        <end position="21"/>
    </location>
</feature>
<gene>
    <name evidence="2" type="ORF">BT96DRAFT_1002069</name>
</gene>
<accession>A0A6A4GYR6</accession>
<protein>
    <submittedName>
        <fullName evidence="2">Uncharacterized protein</fullName>
    </submittedName>
</protein>
<feature type="region of interest" description="Disordered" evidence="1">
    <location>
        <begin position="308"/>
        <end position="328"/>
    </location>
</feature>
<dbReference type="Proteomes" id="UP000799118">
    <property type="component" value="Unassembled WGS sequence"/>
</dbReference>
<proteinExistence type="predicted"/>
<reference evidence="2" key="1">
    <citation type="journal article" date="2019" name="Environ. Microbiol.">
        <title>Fungal ecological strategies reflected in gene transcription - a case study of two litter decomposers.</title>
        <authorList>
            <person name="Barbi F."/>
            <person name="Kohler A."/>
            <person name="Barry K."/>
            <person name="Baskaran P."/>
            <person name="Daum C."/>
            <person name="Fauchery L."/>
            <person name="Ihrmark K."/>
            <person name="Kuo A."/>
            <person name="LaButti K."/>
            <person name="Lipzen A."/>
            <person name="Morin E."/>
            <person name="Grigoriev I.V."/>
            <person name="Henrissat B."/>
            <person name="Lindahl B."/>
            <person name="Martin F."/>
        </authorList>
    </citation>
    <scope>NUCLEOTIDE SEQUENCE</scope>
    <source>
        <strain evidence="2">JB14</strain>
    </source>
</reference>